<feature type="transmembrane region" description="Helical" evidence="1">
    <location>
        <begin position="261"/>
        <end position="280"/>
    </location>
</feature>
<feature type="domain" description="Peptidase M56" evidence="2">
    <location>
        <begin position="71"/>
        <end position="251"/>
    </location>
</feature>
<dbReference type="PANTHER" id="PTHR34978">
    <property type="entry name" value="POSSIBLE SENSOR-TRANSDUCER PROTEIN BLAR"/>
    <property type="match status" value="1"/>
</dbReference>
<dbReference type="OrthoDB" id="649093at2"/>
<dbReference type="CDD" id="cd07341">
    <property type="entry name" value="M56_BlaR1_MecR1_like"/>
    <property type="match status" value="1"/>
</dbReference>
<reference evidence="3 4" key="1">
    <citation type="submission" date="2016-10" db="EMBL/GenBank/DDBJ databases">
        <authorList>
            <person name="de Groot N.N."/>
        </authorList>
    </citation>
    <scope>NUCLEOTIDE SEQUENCE [LARGE SCALE GENOMIC DNA]</scope>
    <source>
        <strain evidence="3 4">DSM 18684</strain>
    </source>
</reference>
<gene>
    <name evidence="3" type="ORF">SAMN04489864_102268</name>
</gene>
<feature type="transmembrane region" description="Helical" evidence="1">
    <location>
        <begin position="218"/>
        <end position="240"/>
    </location>
</feature>
<accession>A0A1I2USP8</accession>
<name>A0A1I2USP8_9SPHI</name>
<keyword evidence="1" id="KW-0812">Transmembrane</keyword>
<keyword evidence="1" id="KW-1133">Transmembrane helix</keyword>
<keyword evidence="1" id="KW-0472">Membrane</keyword>
<feature type="transmembrane region" description="Helical" evidence="1">
    <location>
        <begin position="169"/>
        <end position="186"/>
    </location>
</feature>
<dbReference type="STRING" id="414048.SAMN04489864_102268"/>
<dbReference type="InterPro" id="IPR008756">
    <property type="entry name" value="Peptidase_M56"/>
</dbReference>
<feature type="transmembrane region" description="Helical" evidence="1">
    <location>
        <begin position="84"/>
        <end position="108"/>
    </location>
</feature>
<dbReference type="Proteomes" id="UP000199666">
    <property type="component" value="Unassembled WGS sequence"/>
</dbReference>
<dbReference type="EMBL" id="FOPP01000002">
    <property type="protein sequence ID" value="SFG78827.1"/>
    <property type="molecule type" value="Genomic_DNA"/>
</dbReference>
<dbReference type="AlphaFoldDB" id="A0A1I2USP8"/>
<dbReference type="InterPro" id="IPR052173">
    <property type="entry name" value="Beta-lactam_resp_regulator"/>
</dbReference>
<keyword evidence="4" id="KW-1185">Reference proteome</keyword>
<evidence type="ECO:0000313" key="3">
    <source>
        <dbReference type="EMBL" id="SFG78827.1"/>
    </source>
</evidence>
<evidence type="ECO:0000259" key="2">
    <source>
        <dbReference type="Pfam" id="PF05569"/>
    </source>
</evidence>
<sequence>MPELILVLFKINLVLLLFAAAYYLVLRRLTFYTVNRAFLVIGIIFSTVYPFIDLTNFLNRQEQIAMMPTIDVNQFVRDAGIVDYWQIVVVIFYVGVLFMAMRLIAQFFSLYRVHRRSKPGAVRNLNVRILEGQVSPFSFWQTVYINPNIHSANELDTILAHEQVHVKEWHTLDIILAEISVVFYWFNPGIWLMKKAIKENIEFITDARIVKKGVDKKAYQYSLLGVGSLQASVGLVNNFNLSDLKKRIKMMNTKRSSPKKLIIYAFVLPILLITTLAFTVNKRELKEHLNPLTKALVKVDLLKEEVSKIERKEPKAKIFPKELSVTPKDTVKIFHYVITTITLDNDSVKILQDLPEGIRLERSVPSSVALKGIVRGMRVNPDSVYANGTTKIENIKIALRKPGMPFPNTDDHNLNEVIVQGYATKGKSMKLADSANVGGGKSVIQFNGRQITEEELRKISPEDIKSVLIERAPSKTTKLILVGKKIKE</sequence>
<dbReference type="RefSeq" id="WP_090992321.1">
    <property type="nucleotide sequence ID" value="NZ_FOPP01000002.1"/>
</dbReference>
<dbReference type="Pfam" id="PF05569">
    <property type="entry name" value="Peptidase_M56"/>
    <property type="match status" value="1"/>
</dbReference>
<feature type="transmembrane region" description="Helical" evidence="1">
    <location>
        <begin position="6"/>
        <end position="26"/>
    </location>
</feature>
<feature type="transmembrane region" description="Helical" evidence="1">
    <location>
        <begin position="33"/>
        <end position="52"/>
    </location>
</feature>
<evidence type="ECO:0000256" key="1">
    <source>
        <dbReference type="SAM" id="Phobius"/>
    </source>
</evidence>
<protein>
    <submittedName>
        <fullName evidence="3">BlaR1 peptidase M56</fullName>
    </submittedName>
</protein>
<proteinExistence type="predicted"/>
<dbReference type="PANTHER" id="PTHR34978:SF3">
    <property type="entry name" value="SLR0241 PROTEIN"/>
    <property type="match status" value="1"/>
</dbReference>
<organism evidence="3 4">
    <name type="scientific">Pedobacter insulae</name>
    <dbReference type="NCBI Taxonomy" id="414048"/>
    <lineage>
        <taxon>Bacteria</taxon>
        <taxon>Pseudomonadati</taxon>
        <taxon>Bacteroidota</taxon>
        <taxon>Sphingobacteriia</taxon>
        <taxon>Sphingobacteriales</taxon>
        <taxon>Sphingobacteriaceae</taxon>
        <taxon>Pedobacter</taxon>
    </lineage>
</organism>
<evidence type="ECO:0000313" key="4">
    <source>
        <dbReference type="Proteomes" id="UP000199666"/>
    </source>
</evidence>